<proteinExistence type="inferred from homology"/>
<dbReference type="GO" id="GO:0046872">
    <property type="term" value="F:metal ion binding"/>
    <property type="evidence" value="ECO:0007669"/>
    <property type="project" value="UniProtKB-KW"/>
</dbReference>
<dbReference type="FunFam" id="3.30.540.10:FF:000004">
    <property type="entry name" value="Inositol-1-monophosphatase"/>
    <property type="match status" value="1"/>
</dbReference>
<dbReference type="STRING" id="644358.A0A0C4DY48"/>
<dbReference type="Pfam" id="PF00459">
    <property type="entry name" value="Inositol_P"/>
    <property type="match status" value="1"/>
</dbReference>
<evidence type="ECO:0000256" key="4">
    <source>
        <dbReference type="ARBA" id="ARBA00022842"/>
    </source>
</evidence>
<dbReference type="PROSITE" id="PS00629">
    <property type="entry name" value="IMP_1"/>
    <property type="match status" value="1"/>
</dbReference>
<evidence type="ECO:0000313" key="8">
    <source>
        <dbReference type="Proteomes" id="UP000011715"/>
    </source>
</evidence>
<evidence type="ECO:0000256" key="1">
    <source>
        <dbReference type="ARBA" id="ARBA00009759"/>
    </source>
</evidence>
<dbReference type="PANTHER" id="PTHR20854">
    <property type="entry name" value="INOSITOL MONOPHOSPHATASE"/>
    <property type="match status" value="1"/>
</dbReference>
<dbReference type="PANTHER" id="PTHR20854:SF4">
    <property type="entry name" value="INOSITOL-1-MONOPHOSPHATASE-RELATED"/>
    <property type="match status" value="1"/>
</dbReference>
<dbReference type="EnsemblFungi" id="MAPG_04957T0">
    <property type="protein sequence ID" value="MAPG_04957T0"/>
    <property type="gene ID" value="MAPG_04957"/>
</dbReference>
<dbReference type="OrthoDB" id="10254945at2759"/>
<dbReference type="OMA" id="ERRELFW"/>
<dbReference type="eggNOG" id="KOG2951">
    <property type="taxonomic scope" value="Eukaryota"/>
</dbReference>
<feature type="binding site" evidence="5">
    <location>
        <position position="71"/>
    </location>
    <ligand>
        <name>Mg(2+)</name>
        <dbReference type="ChEBI" id="CHEBI:18420"/>
        <label>1</label>
        <note>catalytic</note>
    </ligand>
</feature>
<dbReference type="VEuPathDB" id="FungiDB:MAPG_04957"/>
<evidence type="ECO:0000313" key="6">
    <source>
        <dbReference type="EMBL" id="KLU85938.1"/>
    </source>
</evidence>
<keyword evidence="3" id="KW-0378">Hydrolase</keyword>
<keyword evidence="4 5" id="KW-0460">Magnesium</keyword>
<dbReference type="PRINTS" id="PR00377">
    <property type="entry name" value="IMPHPHTASES"/>
</dbReference>
<reference evidence="6" key="3">
    <citation type="submission" date="2011-03" db="EMBL/GenBank/DDBJ databases">
        <title>Annotation of Magnaporthe poae ATCC 64411.</title>
        <authorList>
            <person name="Ma L.-J."/>
            <person name="Dead R."/>
            <person name="Young S.K."/>
            <person name="Zeng Q."/>
            <person name="Gargeya S."/>
            <person name="Fitzgerald M."/>
            <person name="Haas B."/>
            <person name="Abouelleil A."/>
            <person name="Alvarado L."/>
            <person name="Arachchi H.M."/>
            <person name="Berlin A."/>
            <person name="Brown A."/>
            <person name="Chapman S.B."/>
            <person name="Chen Z."/>
            <person name="Dunbar C."/>
            <person name="Freedman E."/>
            <person name="Gearin G."/>
            <person name="Gellesch M."/>
            <person name="Goldberg J."/>
            <person name="Griggs A."/>
            <person name="Gujja S."/>
            <person name="Heiman D."/>
            <person name="Howarth C."/>
            <person name="Larson L."/>
            <person name="Lui A."/>
            <person name="MacDonald P.J.P."/>
            <person name="Mehta T."/>
            <person name="Montmayeur A."/>
            <person name="Murphy C."/>
            <person name="Neiman D."/>
            <person name="Pearson M."/>
            <person name="Priest M."/>
            <person name="Roberts A."/>
            <person name="Saif S."/>
            <person name="Shea T."/>
            <person name="Shenoy N."/>
            <person name="Sisk P."/>
            <person name="Stolte C."/>
            <person name="Sykes S."/>
            <person name="Yandava C."/>
            <person name="Wortman J."/>
            <person name="Nusbaum C."/>
            <person name="Birren B."/>
        </authorList>
    </citation>
    <scope>NUCLEOTIDE SEQUENCE</scope>
    <source>
        <strain evidence="6">ATCC 64411</strain>
    </source>
</reference>
<evidence type="ECO:0000313" key="7">
    <source>
        <dbReference type="EnsemblFungi" id="MAPG_04957T0"/>
    </source>
</evidence>
<reference evidence="8" key="2">
    <citation type="submission" date="2010-05" db="EMBL/GenBank/DDBJ databases">
        <title>The genome sequence of Magnaporthe poae strain ATCC 64411.</title>
        <authorList>
            <person name="Ma L.-J."/>
            <person name="Dead R."/>
            <person name="Young S."/>
            <person name="Zeng Q."/>
            <person name="Koehrsen M."/>
            <person name="Alvarado L."/>
            <person name="Berlin A."/>
            <person name="Chapman S.B."/>
            <person name="Chen Z."/>
            <person name="Freedman E."/>
            <person name="Gellesch M."/>
            <person name="Goldberg J."/>
            <person name="Griggs A."/>
            <person name="Gujja S."/>
            <person name="Heilman E.R."/>
            <person name="Heiman D."/>
            <person name="Hepburn T."/>
            <person name="Howarth C."/>
            <person name="Jen D."/>
            <person name="Larson L."/>
            <person name="Mehta T."/>
            <person name="Neiman D."/>
            <person name="Pearson M."/>
            <person name="Roberts A."/>
            <person name="Saif S."/>
            <person name="Shea T."/>
            <person name="Shenoy N."/>
            <person name="Sisk P."/>
            <person name="Stolte C."/>
            <person name="Sykes S."/>
            <person name="Walk T."/>
            <person name="White J."/>
            <person name="Yandava C."/>
            <person name="Haas B."/>
            <person name="Nusbaum C."/>
            <person name="Birren B."/>
        </authorList>
    </citation>
    <scope>NUCLEOTIDE SEQUENCE [LARGE SCALE GENOMIC DNA]</scope>
    <source>
        <strain evidence="8">ATCC 64411 / 73-15</strain>
    </source>
</reference>
<dbReference type="GO" id="GO:0008934">
    <property type="term" value="F:inositol monophosphate 1-phosphatase activity"/>
    <property type="evidence" value="ECO:0007669"/>
    <property type="project" value="TreeGrafter"/>
</dbReference>
<dbReference type="GO" id="GO:0006020">
    <property type="term" value="P:inositol metabolic process"/>
    <property type="evidence" value="ECO:0007669"/>
    <property type="project" value="TreeGrafter"/>
</dbReference>
<gene>
    <name evidence="6" type="ORF">MAPG_04957</name>
</gene>
<accession>A0A0C4DY48</accession>
<dbReference type="EMBL" id="GL876969">
    <property type="protein sequence ID" value="KLU85938.1"/>
    <property type="molecule type" value="Genomic_DNA"/>
</dbReference>
<dbReference type="AlphaFoldDB" id="A0A0C4DY48"/>
<protein>
    <submittedName>
        <fullName evidence="6">Inositol monophosphatase 2</fullName>
    </submittedName>
</protein>
<organism evidence="7 8">
    <name type="scientific">Magnaporthiopsis poae (strain ATCC 64411 / 73-15)</name>
    <name type="common">Kentucky bluegrass fungus</name>
    <name type="synonym">Magnaporthe poae</name>
    <dbReference type="NCBI Taxonomy" id="644358"/>
    <lineage>
        <taxon>Eukaryota</taxon>
        <taxon>Fungi</taxon>
        <taxon>Dikarya</taxon>
        <taxon>Ascomycota</taxon>
        <taxon>Pezizomycotina</taxon>
        <taxon>Sordariomycetes</taxon>
        <taxon>Sordariomycetidae</taxon>
        <taxon>Magnaporthales</taxon>
        <taxon>Magnaporthaceae</taxon>
        <taxon>Magnaporthiopsis</taxon>
    </lineage>
</organism>
<comment type="similarity">
    <text evidence="1">Belongs to the inositol monophosphatase superfamily.</text>
</comment>
<reference evidence="7" key="5">
    <citation type="submission" date="2015-06" db="UniProtKB">
        <authorList>
            <consortium name="EnsemblFungi"/>
        </authorList>
    </citation>
    <scope>IDENTIFICATION</scope>
    <source>
        <strain evidence="7">ATCC 64411</strain>
    </source>
</reference>
<keyword evidence="2 5" id="KW-0479">Metal-binding</keyword>
<sequence length="163" mass="18021">MSALNLQQIHDTLVAIAFEAGRMVREAKPESKTADTKMNSVDMVTETDKAVEKLVMTRLQAAYPTFDFVGEESYQRGTTSITDRPTFVVDPIDGTTNFIHGFPAVCVSLGFVVDKQPAAGVVYNPFADVLFTGIKGGGAYMQRRFYPPINRNLGLRVNVLIRR</sequence>
<name>A0A0C4DY48_MAGP6</name>
<feature type="binding site" evidence="5">
    <location>
        <position position="90"/>
    </location>
    <ligand>
        <name>Mg(2+)</name>
        <dbReference type="ChEBI" id="CHEBI:18420"/>
        <label>2</label>
    </ligand>
</feature>
<dbReference type="InterPro" id="IPR000760">
    <property type="entry name" value="Inositol_monophosphatase-like"/>
</dbReference>
<dbReference type="Gene3D" id="3.30.540.10">
    <property type="entry name" value="Fructose-1,6-Bisphosphatase, subunit A, domain 1"/>
    <property type="match status" value="1"/>
</dbReference>
<dbReference type="GO" id="GO:0007165">
    <property type="term" value="P:signal transduction"/>
    <property type="evidence" value="ECO:0007669"/>
    <property type="project" value="TreeGrafter"/>
</dbReference>
<evidence type="ECO:0000256" key="2">
    <source>
        <dbReference type="ARBA" id="ARBA00022723"/>
    </source>
</evidence>
<comment type="cofactor">
    <cofactor evidence="5">
        <name>Mg(2+)</name>
        <dbReference type="ChEBI" id="CHEBI:18420"/>
    </cofactor>
</comment>
<dbReference type="Proteomes" id="UP000011715">
    <property type="component" value="Unassembled WGS sequence"/>
</dbReference>
<keyword evidence="8" id="KW-1185">Reference proteome</keyword>
<reference evidence="6" key="1">
    <citation type="submission" date="2010-05" db="EMBL/GenBank/DDBJ databases">
        <title>The Genome Sequence of Magnaporthe poae strain ATCC 64411.</title>
        <authorList>
            <consortium name="The Broad Institute Genome Sequencing Platform"/>
            <consortium name="Broad Institute Genome Sequencing Center for Infectious Disease"/>
            <person name="Ma L.-J."/>
            <person name="Dead R."/>
            <person name="Young S."/>
            <person name="Zeng Q."/>
            <person name="Koehrsen M."/>
            <person name="Alvarado L."/>
            <person name="Berlin A."/>
            <person name="Chapman S.B."/>
            <person name="Chen Z."/>
            <person name="Freedman E."/>
            <person name="Gellesch M."/>
            <person name="Goldberg J."/>
            <person name="Griggs A."/>
            <person name="Gujja S."/>
            <person name="Heilman E.R."/>
            <person name="Heiman D."/>
            <person name="Hepburn T."/>
            <person name="Howarth C."/>
            <person name="Jen D."/>
            <person name="Larson L."/>
            <person name="Mehta T."/>
            <person name="Neiman D."/>
            <person name="Pearson M."/>
            <person name="Roberts A."/>
            <person name="Saif S."/>
            <person name="Shea T."/>
            <person name="Shenoy N."/>
            <person name="Sisk P."/>
            <person name="Stolte C."/>
            <person name="Sykes S."/>
            <person name="Walk T."/>
            <person name="White J."/>
            <person name="Yandava C."/>
            <person name="Haas B."/>
            <person name="Nusbaum C."/>
            <person name="Birren B."/>
        </authorList>
    </citation>
    <scope>NUCLEOTIDE SEQUENCE</scope>
    <source>
        <strain evidence="6">ATCC 64411</strain>
    </source>
</reference>
<evidence type="ECO:0000256" key="3">
    <source>
        <dbReference type="ARBA" id="ARBA00022801"/>
    </source>
</evidence>
<evidence type="ECO:0000256" key="5">
    <source>
        <dbReference type="PIRSR" id="PIRSR600760-2"/>
    </source>
</evidence>
<dbReference type="SUPFAM" id="SSF56655">
    <property type="entry name" value="Carbohydrate phosphatase"/>
    <property type="match status" value="1"/>
</dbReference>
<reference evidence="7" key="4">
    <citation type="journal article" date="2015" name="G3 (Bethesda)">
        <title>Genome sequences of three phytopathogenic species of the Magnaporthaceae family of fungi.</title>
        <authorList>
            <person name="Okagaki L.H."/>
            <person name="Nunes C.C."/>
            <person name="Sailsbery J."/>
            <person name="Clay B."/>
            <person name="Brown D."/>
            <person name="John T."/>
            <person name="Oh Y."/>
            <person name="Young N."/>
            <person name="Fitzgerald M."/>
            <person name="Haas B.J."/>
            <person name="Zeng Q."/>
            <person name="Young S."/>
            <person name="Adiconis X."/>
            <person name="Fan L."/>
            <person name="Levin J.Z."/>
            <person name="Mitchell T.K."/>
            <person name="Okubara P.A."/>
            <person name="Farman M.L."/>
            <person name="Kohn L.M."/>
            <person name="Birren B."/>
            <person name="Ma L.-J."/>
            <person name="Dean R.A."/>
        </authorList>
    </citation>
    <scope>NUCLEOTIDE SEQUENCE</scope>
    <source>
        <strain evidence="7">ATCC 64411 / 73-15</strain>
    </source>
</reference>
<feature type="binding site" evidence="5">
    <location>
        <position position="92"/>
    </location>
    <ligand>
        <name>Mg(2+)</name>
        <dbReference type="ChEBI" id="CHEBI:18420"/>
        <label>1</label>
        <note>catalytic</note>
    </ligand>
</feature>
<dbReference type="InterPro" id="IPR020583">
    <property type="entry name" value="Inositol_monoP_metal-BS"/>
</dbReference>
<feature type="binding site" evidence="5">
    <location>
        <position position="93"/>
    </location>
    <ligand>
        <name>Mg(2+)</name>
        <dbReference type="ChEBI" id="CHEBI:18420"/>
        <label>2</label>
    </ligand>
</feature>
<dbReference type="EMBL" id="ADBL01001159">
    <property type="status" value="NOT_ANNOTATED_CDS"/>
    <property type="molecule type" value="Genomic_DNA"/>
</dbReference>